<feature type="region of interest" description="Disordered" evidence="12">
    <location>
        <begin position="330"/>
        <end position="360"/>
    </location>
</feature>
<dbReference type="InterPro" id="IPR017441">
    <property type="entry name" value="Protein_kinase_ATP_BS"/>
</dbReference>
<comment type="caution">
    <text evidence="15">The sequence shown here is derived from an EMBL/GenBank/DDBJ whole genome shotgun (WGS) entry which is preliminary data.</text>
</comment>
<evidence type="ECO:0000256" key="7">
    <source>
        <dbReference type="ARBA" id="ARBA00022777"/>
    </source>
</evidence>
<organism evidence="15 16">
    <name type="scientific">Nocardia cyriacigeorgica</name>
    <dbReference type="NCBI Taxonomy" id="135487"/>
    <lineage>
        <taxon>Bacteria</taxon>
        <taxon>Bacillati</taxon>
        <taxon>Actinomycetota</taxon>
        <taxon>Actinomycetes</taxon>
        <taxon>Mycobacteriales</taxon>
        <taxon>Nocardiaceae</taxon>
        <taxon>Nocardia</taxon>
    </lineage>
</organism>
<keyword evidence="4" id="KW-0808">Transferase</keyword>
<feature type="domain" description="Protein kinase" evidence="14">
    <location>
        <begin position="41"/>
        <end position="302"/>
    </location>
</feature>
<dbReference type="InterPro" id="IPR011009">
    <property type="entry name" value="Kinase-like_dom_sf"/>
</dbReference>
<feature type="binding site" evidence="11">
    <location>
        <position position="70"/>
    </location>
    <ligand>
        <name>ATP</name>
        <dbReference type="ChEBI" id="CHEBI:30616"/>
    </ligand>
</feature>
<feature type="transmembrane region" description="Helical" evidence="13">
    <location>
        <begin position="551"/>
        <end position="569"/>
    </location>
</feature>
<dbReference type="PANTHER" id="PTHR43289">
    <property type="entry name" value="MITOGEN-ACTIVATED PROTEIN KINASE KINASE KINASE 20-RELATED"/>
    <property type="match status" value="1"/>
</dbReference>
<dbReference type="InterPro" id="IPR010432">
    <property type="entry name" value="RDD"/>
</dbReference>
<gene>
    <name evidence="15" type="ORF">GV794_11615</name>
</gene>
<evidence type="ECO:0000256" key="10">
    <source>
        <dbReference type="ARBA" id="ARBA00023136"/>
    </source>
</evidence>
<dbReference type="Gene3D" id="2.130.10.10">
    <property type="entry name" value="YVTN repeat-like/Quinoprotein amine dehydrogenase"/>
    <property type="match status" value="2"/>
</dbReference>
<dbReference type="InterPro" id="IPR000719">
    <property type="entry name" value="Prot_kinase_dom"/>
</dbReference>
<dbReference type="SUPFAM" id="SSF56112">
    <property type="entry name" value="Protein kinase-like (PK-like)"/>
    <property type="match status" value="1"/>
</dbReference>
<evidence type="ECO:0000256" key="12">
    <source>
        <dbReference type="SAM" id="MobiDB-lite"/>
    </source>
</evidence>
<evidence type="ECO:0000256" key="8">
    <source>
        <dbReference type="ARBA" id="ARBA00022840"/>
    </source>
</evidence>
<evidence type="ECO:0000256" key="1">
    <source>
        <dbReference type="ARBA" id="ARBA00004141"/>
    </source>
</evidence>
<feature type="transmembrane region" description="Helical" evidence="13">
    <location>
        <begin position="511"/>
        <end position="531"/>
    </location>
</feature>
<dbReference type="Gene3D" id="3.30.200.20">
    <property type="entry name" value="Phosphorylase Kinase, domain 1"/>
    <property type="match status" value="1"/>
</dbReference>
<dbReference type="SMART" id="SM00220">
    <property type="entry name" value="S_TKc"/>
    <property type="match status" value="1"/>
</dbReference>
<evidence type="ECO:0000256" key="11">
    <source>
        <dbReference type="PROSITE-ProRule" id="PRU10141"/>
    </source>
</evidence>
<feature type="transmembrane region" description="Helical" evidence="13">
    <location>
        <begin position="706"/>
        <end position="725"/>
    </location>
</feature>
<feature type="transmembrane region" description="Helical" evidence="13">
    <location>
        <begin position="427"/>
        <end position="444"/>
    </location>
</feature>
<feature type="transmembrane region" description="Helical" evidence="13">
    <location>
        <begin position="402"/>
        <end position="422"/>
    </location>
</feature>
<keyword evidence="8 11" id="KW-0067">ATP-binding</keyword>
<keyword evidence="10 13" id="KW-0472">Membrane</keyword>
<feature type="transmembrane region" description="Helical" evidence="13">
    <location>
        <begin position="364"/>
        <end position="382"/>
    </location>
</feature>
<evidence type="ECO:0000256" key="4">
    <source>
        <dbReference type="ARBA" id="ARBA00022679"/>
    </source>
</evidence>
<feature type="region of interest" description="Disordered" evidence="12">
    <location>
        <begin position="660"/>
        <end position="703"/>
    </location>
</feature>
<dbReference type="PROSITE" id="PS00107">
    <property type="entry name" value="PROTEIN_KINASE_ATP"/>
    <property type="match status" value="1"/>
</dbReference>
<evidence type="ECO:0000256" key="3">
    <source>
        <dbReference type="ARBA" id="ARBA00022527"/>
    </source>
</evidence>
<sequence>MAHPLDAAPSFDILLHVGCGQRWPGTHREGDMVDGVAFGRYRLGRIIGEGGMGRVYEAFDTVTDRTVALKVLPEGTANNHEFRERFRREAHAAARLTEPHIVPIHDYGEIDGHLFLDMRLIDGVDLNAVLTREGPMPPARAVHIIEQVAAALDAAHAAGLVHRDVKPSNILLGDRDFAYLIDFGIARNDADTAMTSVGTTLGTFAYMAPERFTPGQPSDARADVYSLACVLYECLTGTRPFPGTSAPEQIAAHLTSAPPRPSLGRDGAAVAFDDVIARGMAKRPDERYARAGEFAAAARRALGATHHDPGGGYPASANIATVAAPAPLSAPAPGVSPTPTWSSAPPTVLASHGSSAPEQDRDQGIGGLAAACLAVVCGLALLRLVAAASSYDNQHATTFAEYWLPVLSLVSAVVLAIVVLILRRRSLVIAYACVMLVAWLPMSLGDWESDVIRGIEAFGVSRALGLMIVFVILAVLMGGGAAAHGPRRRAVAGPGGLADGTTQYASWGARFGAALLDGLPAGMLAGLGMVIMKATSTAPSASNPSGGSSGGGIAVMTLCYAAALAYLVWNVGFRQGTTGQTWGKKIVGISVVGIHTGLPLGVGTSIGRQLAHIVDALPCYLGFLFPLWDATAQTLADKMIGSIVVRGAIADAMLPLGGRGTDVRHAPPNHAASEVDPRLASTERAETRLPAPSSGTSHTNRNRPEMVAGAAVLAVVAVVGVAVAVTRAESRSGEARVPTITDTIVVPSGAHDIAVDPINRTAYVTGRAGEPVSVIDTETNTIVGTIPAGPEPGGVTIDPGRNTLYVTDREERTVIMIDTGTRDAVATIPVGYGPESVIIDPDSPTIYVIGGSDVTVVDTGTRTVTATIPVDYSTGKAALDPGADTLYVSADQDLMMIDTTTNVVTGHLPAATYESPNPLDLAVDPATHTVYVTAYGADTTQDRTLSIIDPSTRAVLDTLIADGNALDIVIDPGDHTIYIANYHDVQVIDTQKRTQIGSIDFVGSADEITVDTTTHTVYVANESEVLVMSR</sequence>
<dbReference type="PANTHER" id="PTHR43289:SF6">
    <property type="entry name" value="SERINE_THREONINE-PROTEIN KINASE NEKL-3"/>
    <property type="match status" value="1"/>
</dbReference>
<dbReference type="InterPro" id="IPR015943">
    <property type="entry name" value="WD40/YVTN_repeat-like_dom_sf"/>
</dbReference>
<evidence type="ECO:0000256" key="2">
    <source>
        <dbReference type="ARBA" id="ARBA00012513"/>
    </source>
</evidence>
<dbReference type="InterPro" id="IPR011048">
    <property type="entry name" value="Haem_d1_sf"/>
</dbReference>
<feature type="compositionally biased region" description="Basic and acidic residues" evidence="12">
    <location>
        <begin position="673"/>
        <end position="687"/>
    </location>
</feature>
<dbReference type="EMBL" id="JAAGUX010000016">
    <property type="protein sequence ID" value="NEW56295.1"/>
    <property type="molecule type" value="Genomic_DNA"/>
</dbReference>
<evidence type="ECO:0000256" key="5">
    <source>
        <dbReference type="ARBA" id="ARBA00022692"/>
    </source>
</evidence>
<dbReference type="RefSeq" id="WP_163955836.1">
    <property type="nucleotide sequence ID" value="NZ_JAAGUX010000016.1"/>
</dbReference>
<evidence type="ECO:0000259" key="14">
    <source>
        <dbReference type="PROSITE" id="PS50011"/>
    </source>
</evidence>
<reference evidence="15 16" key="1">
    <citation type="submission" date="2020-01" db="EMBL/GenBank/DDBJ databases">
        <title>Genetics and antimicrobial susceptibilities of Nocardia species isolated from the soil; a comparison with species isolated from humans.</title>
        <authorList>
            <person name="Carrasco G."/>
            <person name="Monzon S."/>
            <person name="Sansegundo M."/>
            <person name="Garcia E."/>
            <person name="Garrido N."/>
            <person name="Medina M.J."/>
            <person name="Villalon P."/>
            <person name="Ramirez-Arocha A.C."/>
            <person name="Jimenez P."/>
            <person name="Cuesta I."/>
            <person name="Valdezate S."/>
        </authorList>
    </citation>
    <scope>NUCLEOTIDE SEQUENCE [LARGE SCALE GENOMIC DNA]</scope>
    <source>
        <strain evidence="15 16">CNM20110649</strain>
    </source>
</reference>
<dbReference type="NCBIfam" id="TIGR02276">
    <property type="entry name" value="beta_rpt_yvtn"/>
    <property type="match status" value="1"/>
</dbReference>
<dbReference type="PROSITE" id="PS00108">
    <property type="entry name" value="PROTEIN_KINASE_ST"/>
    <property type="match status" value="1"/>
</dbReference>
<dbReference type="PROSITE" id="PS50011">
    <property type="entry name" value="PROTEIN_KINASE_DOM"/>
    <property type="match status" value="1"/>
</dbReference>
<protein>
    <recommendedName>
        <fullName evidence="2">non-specific serine/threonine protein kinase</fullName>
        <ecNumber evidence="2">2.7.11.1</ecNumber>
    </recommendedName>
</protein>
<keyword evidence="6 11" id="KW-0547">Nucleotide-binding</keyword>
<proteinExistence type="predicted"/>
<dbReference type="GO" id="GO:0016301">
    <property type="term" value="F:kinase activity"/>
    <property type="evidence" value="ECO:0007669"/>
    <property type="project" value="UniProtKB-KW"/>
</dbReference>
<dbReference type="InterPro" id="IPR008271">
    <property type="entry name" value="Ser/Thr_kinase_AS"/>
</dbReference>
<dbReference type="Pfam" id="PF06271">
    <property type="entry name" value="RDD"/>
    <property type="match status" value="1"/>
</dbReference>
<feature type="transmembrane region" description="Helical" evidence="13">
    <location>
        <begin position="464"/>
        <end position="483"/>
    </location>
</feature>
<dbReference type="EC" id="2.7.11.1" evidence="2"/>
<keyword evidence="3" id="KW-0723">Serine/threonine-protein kinase</keyword>
<dbReference type="Gene3D" id="1.10.510.10">
    <property type="entry name" value="Transferase(Phosphotransferase) domain 1"/>
    <property type="match status" value="1"/>
</dbReference>
<evidence type="ECO:0000256" key="9">
    <source>
        <dbReference type="ARBA" id="ARBA00022989"/>
    </source>
</evidence>
<evidence type="ECO:0000313" key="15">
    <source>
        <dbReference type="EMBL" id="NEW56295.1"/>
    </source>
</evidence>
<dbReference type="Proteomes" id="UP000470876">
    <property type="component" value="Unassembled WGS sequence"/>
</dbReference>
<name>A0ABX0CPS5_9NOCA</name>
<evidence type="ECO:0000313" key="16">
    <source>
        <dbReference type="Proteomes" id="UP000470876"/>
    </source>
</evidence>
<keyword evidence="7 15" id="KW-0418">Kinase</keyword>
<dbReference type="InterPro" id="IPR011964">
    <property type="entry name" value="YVTN_b-propeller_repeat"/>
</dbReference>
<dbReference type="Pfam" id="PF00069">
    <property type="entry name" value="Pkinase"/>
    <property type="match status" value="1"/>
</dbReference>
<evidence type="ECO:0000256" key="6">
    <source>
        <dbReference type="ARBA" id="ARBA00022741"/>
    </source>
</evidence>
<accession>A0ABX0CPS5</accession>
<dbReference type="SUPFAM" id="SSF51004">
    <property type="entry name" value="C-terminal (heme d1) domain of cytochrome cd1-nitrite reductase"/>
    <property type="match status" value="1"/>
</dbReference>
<keyword evidence="9 13" id="KW-1133">Transmembrane helix</keyword>
<dbReference type="CDD" id="cd14014">
    <property type="entry name" value="STKc_PknB_like"/>
    <property type="match status" value="1"/>
</dbReference>
<keyword evidence="5 13" id="KW-0812">Transmembrane</keyword>
<evidence type="ECO:0000256" key="13">
    <source>
        <dbReference type="SAM" id="Phobius"/>
    </source>
</evidence>
<comment type="subcellular location">
    <subcellularLocation>
        <location evidence="1">Membrane</location>
        <topology evidence="1">Multi-pass membrane protein</topology>
    </subcellularLocation>
</comment>
<feature type="compositionally biased region" description="Low complexity" evidence="12">
    <location>
        <begin position="337"/>
        <end position="347"/>
    </location>
</feature>
<keyword evidence="16" id="KW-1185">Reference proteome</keyword>